<evidence type="ECO:0000313" key="6">
    <source>
        <dbReference type="EnsemblMetazoa" id="XP_022653268"/>
    </source>
</evidence>
<feature type="region of interest" description="Disordered" evidence="4">
    <location>
        <begin position="158"/>
        <end position="200"/>
    </location>
</feature>
<organism evidence="6 7">
    <name type="scientific">Varroa destructor</name>
    <name type="common">Honeybee mite</name>
    <dbReference type="NCBI Taxonomy" id="109461"/>
    <lineage>
        <taxon>Eukaryota</taxon>
        <taxon>Metazoa</taxon>
        <taxon>Ecdysozoa</taxon>
        <taxon>Arthropoda</taxon>
        <taxon>Chelicerata</taxon>
        <taxon>Arachnida</taxon>
        <taxon>Acari</taxon>
        <taxon>Parasitiformes</taxon>
        <taxon>Mesostigmata</taxon>
        <taxon>Gamasina</taxon>
        <taxon>Dermanyssoidea</taxon>
        <taxon>Varroidae</taxon>
        <taxon>Varroa</taxon>
    </lineage>
</organism>
<accession>A0A7M7JJT2</accession>
<name>A0A7M7JJT2_VARDE</name>
<keyword evidence="7" id="KW-1185">Reference proteome</keyword>
<feature type="domain" description="PI31 proteasome regulator N-terminal" evidence="5">
    <location>
        <begin position="16"/>
        <end position="120"/>
    </location>
</feature>
<evidence type="ECO:0000256" key="2">
    <source>
        <dbReference type="ARBA" id="ARBA00015575"/>
    </source>
</evidence>
<dbReference type="OMA" id="HENTITN"/>
<dbReference type="GeneID" id="111247016"/>
<dbReference type="PANTHER" id="PTHR13266">
    <property type="entry name" value="PROTEASOME INHIBITOR"/>
    <property type="match status" value="1"/>
</dbReference>
<evidence type="ECO:0000313" key="7">
    <source>
        <dbReference type="Proteomes" id="UP000594260"/>
    </source>
</evidence>
<dbReference type="InterPro" id="IPR045128">
    <property type="entry name" value="PI31-like"/>
</dbReference>
<protein>
    <recommendedName>
        <fullName evidence="2">Proteasome inhibitor PI31 subunit</fullName>
    </recommendedName>
</protein>
<comment type="similarity">
    <text evidence="1">Belongs to the proteasome inhibitor PI31 family.</text>
</comment>
<dbReference type="Pfam" id="PF11566">
    <property type="entry name" value="PI31_Prot_N"/>
    <property type="match status" value="1"/>
</dbReference>
<proteinExistence type="inferred from homology"/>
<evidence type="ECO:0000256" key="4">
    <source>
        <dbReference type="SAM" id="MobiDB-lite"/>
    </source>
</evidence>
<evidence type="ECO:0000256" key="1">
    <source>
        <dbReference type="ARBA" id="ARBA00006405"/>
    </source>
</evidence>
<feature type="compositionally biased region" description="Pro residues" evidence="4">
    <location>
        <begin position="178"/>
        <end position="187"/>
    </location>
</feature>
<sequence>MAAPDFGLEALYKLQPIESTKNALCLLVHFVLTKHGWRYVGRGTEWKENETGSESLPAGWQASDEQYRYVSRTEPRKKVIIKYVEHDVFLLVNMVNVEDQVAMAMNINTSTEVDSTQLASNNPRLVFPKLLSLLSEVFDKLVKPCQVISRTVGTSTAPATSVDNLFKPDPSRNQGPSFDPPRQPAPNPLSRGEIPLGRRDLDPFLGQGPGGGMIIDPLRNLRSDRFPGPEPLGPDGIPLPRGAVPPGARFEPFFPEGAVSPDLGNRPSLDPFHPSTRFRPPYGPPDGGSGSGADFM</sequence>
<dbReference type="GO" id="GO:0004866">
    <property type="term" value="F:endopeptidase inhibitor activity"/>
    <property type="evidence" value="ECO:0007669"/>
    <property type="project" value="InterPro"/>
</dbReference>
<reference evidence="6" key="1">
    <citation type="submission" date="2021-01" db="UniProtKB">
        <authorList>
            <consortium name="EnsemblMetazoa"/>
        </authorList>
    </citation>
    <scope>IDENTIFICATION</scope>
</reference>
<dbReference type="RefSeq" id="XP_022653268.1">
    <property type="nucleotide sequence ID" value="XM_022797533.1"/>
</dbReference>
<keyword evidence="3" id="KW-0647">Proteasome</keyword>
<dbReference type="AlphaFoldDB" id="A0A7M7JJT2"/>
<evidence type="ECO:0000259" key="5">
    <source>
        <dbReference type="Pfam" id="PF11566"/>
    </source>
</evidence>
<dbReference type="OrthoDB" id="68090at2759"/>
<dbReference type="KEGG" id="vde:111247016"/>
<dbReference type="InParanoid" id="A0A7M7JJT2"/>
<dbReference type="PANTHER" id="PTHR13266:SF1">
    <property type="entry name" value="PROTEASOME INHIBITOR PI31 SUBUNIT"/>
    <property type="match status" value="1"/>
</dbReference>
<dbReference type="GO" id="GO:0000502">
    <property type="term" value="C:proteasome complex"/>
    <property type="evidence" value="ECO:0007669"/>
    <property type="project" value="UniProtKB-KW"/>
</dbReference>
<dbReference type="Proteomes" id="UP000594260">
    <property type="component" value="Unplaced"/>
</dbReference>
<feature type="compositionally biased region" description="Gly residues" evidence="4">
    <location>
        <begin position="285"/>
        <end position="296"/>
    </location>
</feature>
<dbReference type="GO" id="GO:0070628">
    <property type="term" value="F:proteasome binding"/>
    <property type="evidence" value="ECO:0007669"/>
    <property type="project" value="InterPro"/>
</dbReference>
<feature type="region of interest" description="Disordered" evidence="4">
    <location>
        <begin position="245"/>
        <end position="296"/>
    </location>
</feature>
<evidence type="ECO:0000256" key="3">
    <source>
        <dbReference type="ARBA" id="ARBA00022942"/>
    </source>
</evidence>
<dbReference type="EnsemblMetazoa" id="XM_022797533">
    <property type="protein sequence ID" value="XP_022653268"/>
    <property type="gene ID" value="LOC111247016"/>
</dbReference>
<dbReference type="CTD" id="36277"/>
<dbReference type="FunCoup" id="A0A7M7JJT2">
    <property type="interactions" value="450"/>
</dbReference>
<dbReference type="GO" id="GO:0043161">
    <property type="term" value="P:proteasome-mediated ubiquitin-dependent protein catabolic process"/>
    <property type="evidence" value="ECO:0007669"/>
    <property type="project" value="InterPro"/>
</dbReference>
<dbReference type="InterPro" id="IPR021625">
    <property type="entry name" value="PI31_Prot_N"/>
</dbReference>
<dbReference type="Gene3D" id="3.40.1000.30">
    <property type="match status" value="1"/>
</dbReference>